<dbReference type="PANTHER" id="PTHR13847">
    <property type="entry name" value="SARCOSINE DEHYDROGENASE-RELATED"/>
    <property type="match status" value="1"/>
</dbReference>
<reference evidence="2" key="1">
    <citation type="submission" date="2022-01" db="EMBL/GenBank/DDBJ databases">
        <title>Genome-Based Taxonomic Classification of the Phylum Actinobacteria.</title>
        <authorList>
            <person name="Gao Y."/>
        </authorList>
    </citation>
    <scope>NUCLEOTIDE SEQUENCE</scope>
    <source>
        <strain evidence="2">KLBMP 8922</strain>
    </source>
</reference>
<dbReference type="Gene3D" id="3.30.9.10">
    <property type="entry name" value="D-Amino Acid Oxidase, subunit A, domain 2"/>
    <property type="match status" value="1"/>
</dbReference>
<dbReference type="InterPro" id="IPR036188">
    <property type="entry name" value="FAD/NAD-bd_sf"/>
</dbReference>
<dbReference type="PANTHER" id="PTHR13847:SF285">
    <property type="entry name" value="FAD DEPENDENT OXIDOREDUCTASE DOMAIN-CONTAINING PROTEIN"/>
    <property type="match status" value="1"/>
</dbReference>
<evidence type="ECO:0000313" key="2">
    <source>
        <dbReference type="EMBL" id="MCF2530574.1"/>
    </source>
</evidence>
<dbReference type="InterPro" id="IPR006076">
    <property type="entry name" value="FAD-dep_OxRdtase"/>
</dbReference>
<dbReference type="SUPFAM" id="SSF51905">
    <property type="entry name" value="FAD/NAD(P)-binding domain"/>
    <property type="match status" value="1"/>
</dbReference>
<dbReference type="GO" id="GO:0005737">
    <property type="term" value="C:cytoplasm"/>
    <property type="evidence" value="ECO:0007669"/>
    <property type="project" value="TreeGrafter"/>
</dbReference>
<proteinExistence type="predicted"/>
<dbReference type="EMBL" id="JAKFHA010000017">
    <property type="protein sequence ID" value="MCF2530574.1"/>
    <property type="molecule type" value="Genomic_DNA"/>
</dbReference>
<dbReference type="Proteomes" id="UP001165378">
    <property type="component" value="Unassembled WGS sequence"/>
</dbReference>
<protein>
    <submittedName>
        <fullName evidence="2">FAD-binding oxidoreductase</fullName>
    </submittedName>
</protein>
<feature type="domain" description="FAD dependent oxidoreductase" evidence="1">
    <location>
        <begin position="34"/>
        <end position="397"/>
    </location>
</feature>
<dbReference type="RefSeq" id="WP_235055240.1">
    <property type="nucleotide sequence ID" value="NZ_JAKFHA010000017.1"/>
</dbReference>
<dbReference type="Pfam" id="PF01266">
    <property type="entry name" value="DAO"/>
    <property type="match status" value="1"/>
</dbReference>
<sequence>MAPVSGYRDLSLWFDTLGEEVAPRPALAGDLDVDVAIVGAGYTGLWTAYYLAEADPTLRIAVLEREFAGFGASGRNGGWCSNLFPASLAKVARTSTRERAVAQQRAMNATVDEVGRVVEAEGIDCDFAKGGMMMLARTHVQMRRAYAAVQDEQSWGFGDDDIRLMLADEARARVGATDVLGGIYTPHCAAIQPAKLARGLAAAVERRGVAIYEGTPVTLIEDGRAVTPYGTVRAEVVVRATEGYTPELPGFRRDLVPVYSLMVATEPLPDSFWDEVGLAARETFTDLRHLIIYGQRTADGRLAFGGRGAPYHFGSGIKAEYDRDERVFGELRKVLRELFPALGDAKFTHAWGGALGVPRDWFASCGLDRSRKLAWAGGYVGDGVGTANLAGRTLADLVRDRYTDLTRLPWVQHRSPRWEPEPLRWLGTNVGLRVMSAADGEEQRTGKDSRLAGAFGRFLGH</sequence>
<gene>
    <name evidence="2" type="ORF">LZ495_25595</name>
</gene>
<dbReference type="Gene3D" id="3.50.50.60">
    <property type="entry name" value="FAD/NAD(P)-binding domain"/>
    <property type="match status" value="1"/>
</dbReference>
<accession>A0AA41Q526</accession>
<name>A0AA41Q526_9ACTN</name>
<evidence type="ECO:0000313" key="3">
    <source>
        <dbReference type="Proteomes" id="UP001165378"/>
    </source>
</evidence>
<dbReference type="AlphaFoldDB" id="A0AA41Q526"/>
<organism evidence="2 3">
    <name type="scientific">Yinghuangia soli</name>
    <dbReference type="NCBI Taxonomy" id="2908204"/>
    <lineage>
        <taxon>Bacteria</taxon>
        <taxon>Bacillati</taxon>
        <taxon>Actinomycetota</taxon>
        <taxon>Actinomycetes</taxon>
        <taxon>Kitasatosporales</taxon>
        <taxon>Streptomycetaceae</taxon>
        <taxon>Yinghuangia</taxon>
    </lineage>
</organism>
<keyword evidence="3" id="KW-1185">Reference proteome</keyword>
<comment type="caution">
    <text evidence="2">The sequence shown here is derived from an EMBL/GenBank/DDBJ whole genome shotgun (WGS) entry which is preliminary data.</text>
</comment>
<evidence type="ECO:0000259" key="1">
    <source>
        <dbReference type="Pfam" id="PF01266"/>
    </source>
</evidence>